<evidence type="ECO:0000313" key="2">
    <source>
        <dbReference type="Proteomes" id="UP000268014"/>
    </source>
</evidence>
<proteinExistence type="predicted"/>
<dbReference type="EMBL" id="UZAF01016790">
    <property type="protein sequence ID" value="VDO33921.1"/>
    <property type="molecule type" value="Genomic_DNA"/>
</dbReference>
<dbReference type="Proteomes" id="UP000268014">
    <property type="component" value="Unassembled WGS sequence"/>
</dbReference>
<evidence type="ECO:0000313" key="1">
    <source>
        <dbReference type="EMBL" id="VDO33921.1"/>
    </source>
</evidence>
<evidence type="ECO:0000313" key="3">
    <source>
        <dbReference type="WBParaSite" id="HPLM_0000812401-mRNA-1"/>
    </source>
</evidence>
<dbReference type="AlphaFoldDB" id="A0A158QMB8"/>
<gene>
    <name evidence="1" type="ORF">HPLM_LOCUS8116</name>
</gene>
<protein>
    <submittedName>
        <fullName evidence="3">TLC domain-containing protein</fullName>
    </submittedName>
</protein>
<reference evidence="3" key="1">
    <citation type="submission" date="2016-04" db="UniProtKB">
        <authorList>
            <consortium name="WormBaseParasite"/>
        </authorList>
    </citation>
    <scope>IDENTIFICATION</scope>
</reference>
<sequence>MTINVFIIDWLFRAYFLQNHFMNSVHHSWFVISACFNVSHFLFKRLEITFEPSRVRLALLPKPLQQFCLFLLSFFDQ</sequence>
<keyword evidence="2" id="KW-1185">Reference proteome</keyword>
<name>A0A158QMB8_HAEPC</name>
<organism evidence="3">
    <name type="scientific">Haemonchus placei</name>
    <name type="common">Barber's pole worm</name>
    <dbReference type="NCBI Taxonomy" id="6290"/>
    <lineage>
        <taxon>Eukaryota</taxon>
        <taxon>Metazoa</taxon>
        <taxon>Ecdysozoa</taxon>
        <taxon>Nematoda</taxon>
        <taxon>Chromadorea</taxon>
        <taxon>Rhabditida</taxon>
        <taxon>Rhabditina</taxon>
        <taxon>Rhabditomorpha</taxon>
        <taxon>Strongyloidea</taxon>
        <taxon>Trichostrongylidae</taxon>
        <taxon>Haemonchus</taxon>
    </lineage>
</organism>
<reference evidence="1 2" key="2">
    <citation type="submission" date="2018-11" db="EMBL/GenBank/DDBJ databases">
        <authorList>
            <consortium name="Pathogen Informatics"/>
        </authorList>
    </citation>
    <scope>NUCLEOTIDE SEQUENCE [LARGE SCALE GENOMIC DNA]</scope>
    <source>
        <strain evidence="1 2">MHpl1</strain>
    </source>
</reference>
<accession>A0A158QMB8</accession>
<dbReference type="WBParaSite" id="HPLM_0000812401-mRNA-1">
    <property type="protein sequence ID" value="HPLM_0000812401-mRNA-1"/>
    <property type="gene ID" value="HPLM_0000812401"/>
</dbReference>